<sequence>MHAPFSFTRIVIVQSLEPHERQTGSLLSTFLSGLNDKLDRSVPVQLIARESAIEFRLDSVKQHGRFTDNHFGRSTGMIVGRYPVMVVAPCC</sequence>
<dbReference type="RefSeq" id="WP_336596703.1">
    <property type="nucleotide sequence ID" value="NZ_JACFYJ010000003.1"/>
</dbReference>
<accession>A0ABU8IKZ4</accession>
<evidence type="ECO:0000313" key="2">
    <source>
        <dbReference type="Proteomes" id="UP001386437"/>
    </source>
</evidence>
<reference evidence="1 2" key="1">
    <citation type="journal article" date="2022" name="Arch. Microbiol.">
        <title>Paraburkholderia bengalensis sp. nov. isolated from roots of Oryza sativa, IR64.</title>
        <authorList>
            <person name="Nag P."/>
            <person name="Mondal N."/>
            <person name="Sarkar J."/>
            <person name="Das S."/>
        </authorList>
    </citation>
    <scope>NUCLEOTIDE SEQUENCE [LARGE SCALE GENOMIC DNA]</scope>
    <source>
        <strain evidence="1 2">IR64_4_BI</strain>
    </source>
</reference>
<organism evidence="1 2">
    <name type="scientific">Paraburkholderia bengalensis</name>
    <dbReference type="NCBI Taxonomy" id="2747562"/>
    <lineage>
        <taxon>Bacteria</taxon>
        <taxon>Pseudomonadati</taxon>
        <taxon>Pseudomonadota</taxon>
        <taxon>Betaproteobacteria</taxon>
        <taxon>Burkholderiales</taxon>
        <taxon>Burkholderiaceae</taxon>
        <taxon>Paraburkholderia</taxon>
    </lineage>
</organism>
<keyword evidence="2" id="KW-1185">Reference proteome</keyword>
<evidence type="ECO:0000313" key="1">
    <source>
        <dbReference type="EMBL" id="MEI5996265.1"/>
    </source>
</evidence>
<protein>
    <submittedName>
        <fullName evidence="1">Uncharacterized protein</fullName>
    </submittedName>
</protein>
<name>A0ABU8IKZ4_9BURK</name>
<dbReference type="EMBL" id="JACFYJ010000003">
    <property type="protein sequence ID" value="MEI5996265.1"/>
    <property type="molecule type" value="Genomic_DNA"/>
</dbReference>
<dbReference type="Proteomes" id="UP001386437">
    <property type="component" value="Unassembled WGS sequence"/>
</dbReference>
<gene>
    <name evidence="1" type="ORF">H3V53_03305</name>
</gene>
<proteinExistence type="predicted"/>
<comment type="caution">
    <text evidence="1">The sequence shown here is derived from an EMBL/GenBank/DDBJ whole genome shotgun (WGS) entry which is preliminary data.</text>
</comment>